<evidence type="ECO:0008006" key="3">
    <source>
        <dbReference type="Google" id="ProtNLM"/>
    </source>
</evidence>
<protein>
    <recommendedName>
        <fullName evidence="3">Carboxypeptidase regulatory-like domain-containing protein</fullName>
    </recommendedName>
</protein>
<reference evidence="1 2" key="1">
    <citation type="submission" date="2019-02" db="EMBL/GenBank/DDBJ databases">
        <title>Deep-cultivation of Planctomycetes and their phenomic and genomic characterization uncovers novel biology.</title>
        <authorList>
            <person name="Wiegand S."/>
            <person name="Jogler M."/>
            <person name="Boedeker C."/>
            <person name="Pinto D."/>
            <person name="Vollmers J."/>
            <person name="Rivas-Marin E."/>
            <person name="Kohn T."/>
            <person name="Peeters S.H."/>
            <person name="Heuer A."/>
            <person name="Rast P."/>
            <person name="Oberbeckmann S."/>
            <person name="Bunk B."/>
            <person name="Jeske O."/>
            <person name="Meyerdierks A."/>
            <person name="Storesund J.E."/>
            <person name="Kallscheuer N."/>
            <person name="Luecker S."/>
            <person name="Lage O.M."/>
            <person name="Pohl T."/>
            <person name="Merkel B.J."/>
            <person name="Hornburger P."/>
            <person name="Mueller R.-W."/>
            <person name="Bruemmer F."/>
            <person name="Labrenz M."/>
            <person name="Spormann A.M."/>
            <person name="Op Den Camp H."/>
            <person name="Overmann J."/>
            <person name="Amann R."/>
            <person name="Jetten M.S.M."/>
            <person name="Mascher T."/>
            <person name="Medema M.H."/>
            <person name="Devos D.P."/>
            <person name="Kaster A.-K."/>
            <person name="Ovreas L."/>
            <person name="Rohde M."/>
            <person name="Galperin M.Y."/>
            <person name="Jogler C."/>
        </authorList>
    </citation>
    <scope>NUCLEOTIDE SEQUENCE [LARGE SCALE GENOMIC DNA]</scope>
    <source>
        <strain evidence="1 2">Pan54</strain>
    </source>
</reference>
<accession>A0A5C5XKG2</accession>
<name>A0A5C5XKG2_9PLAN</name>
<proteinExistence type="predicted"/>
<sequence>MIKKELSFLLVALFIGCGDAGPPLAEVSGIVTFDGEPLPTGTITFVPQGEDIPYAYATIQGDGTYYAKTPEYGNGVPIGNHKIMISAMKDMGPEAPVELLIPSKYSSDQNSGLTANVVAGENTINFPLEVEKTKRKKL</sequence>
<comment type="caution">
    <text evidence="1">The sequence shown here is derived from an EMBL/GenBank/DDBJ whole genome shotgun (WGS) entry which is preliminary data.</text>
</comment>
<dbReference type="Proteomes" id="UP000316095">
    <property type="component" value="Unassembled WGS sequence"/>
</dbReference>
<dbReference type="RefSeq" id="WP_207310172.1">
    <property type="nucleotide sequence ID" value="NZ_SJPG01000001.1"/>
</dbReference>
<dbReference type="AlphaFoldDB" id="A0A5C5XKG2"/>
<dbReference type="PROSITE" id="PS51257">
    <property type="entry name" value="PROKAR_LIPOPROTEIN"/>
    <property type="match status" value="1"/>
</dbReference>
<dbReference type="EMBL" id="SJPG01000001">
    <property type="protein sequence ID" value="TWT63029.1"/>
    <property type="molecule type" value="Genomic_DNA"/>
</dbReference>
<gene>
    <name evidence="1" type="ORF">Pan54_37800</name>
</gene>
<evidence type="ECO:0000313" key="2">
    <source>
        <dbReference type="Proteomes" id="UP000316095"/>
    </source>
</evidence>
<evidence type="ECO:0000313" key="1">
    <source>
        <dbReference type="EMBL" id="TWT63029.1"/>
    </source>
</evidence>
<organism evidence="1 2">
    <name type="scientific">Rubinisphaera italica</name>
    <dbReference type="NCBI Taxonomy" id="2527969"/>
    <lineage>
        <taxon>Bacteria</taxon>
        <taxon>Pseudomonadati</taxon>
        <taxon>Planctomycetota</taxon>
        <taxon>Planctomycetia</taxon>
        <taxon>Planctomycetales</taxon>
        <taxon>Planctomycetaceae</taxon>
        <taxon>Rubinisphaera</taxon>
    </lineage>
</organism>
<keyword evidence="2" id="KW-1185">Reference proteome</keyword>